<dbReference type="AlphaFoldDB" id="A0A9P6NCD2"/>
<name>A0A9P6NCD2_9BASI</name>
<accession>A0A9P6NCD2</accession>
<comment type="caution">
    <text evidence="1">The sequence shown here is derived from an EMBL/GenBank/DDBJ whole genome shotgun (WGS) entry which is preliminary data.</text>
</comment>
<dbReference type="EMBL" id="MU167379">
    <property type="protein sequence ID" value="KAG0141604.1"/>
    <property type="molecule type" value="Genomic_DNA"/>
</dbReference>
<feature type="non-terminal residue" evidence="1">
    <location>
        <position position="1"/>
    </location>
</feature>
<keyword evidence="2" id="KW-1185">Reference proteome</keyword>
<organism evidence="1 2">
    <name type="scientific">Cronartium quercuum f. sp. fusiforme G11</name>
    <dbReference type="NCBI Taxonomy" id="708437"/>
    <lineage>
        <taxon>Eukaryota</taxon>
        <taxon>Fungi</taxon>
        <taxon>Dikarya</taxon>
        <taxon>Basidiomycota</taxon>
        <taxon>Pucciniomycotina</taxon>
        <taxon>Pucciniomycetes</taxon>
        <taxon>Pucciniales</taxon>
        <taxon>Coleosporiaceae</taxon>
        <taxon>Cronartium</taxon>
    </lineage>
</organism>
<evidence type="ECO:0000313" key="2">
    <source>
        <dbReference type="Proteomes" id="UP000886653"/>
    </source>
</evidence>
<protein>
    <submittedName>
        <fullName evidence="1">Uncharacterized protein</fullName>
    </submittedName>
</protein>
<reference evidence="1" key="1">
    <citation type="submission" date="2013-11" db="EMBL/GenBank/DDBJ databases">
        <title>Genome sequence of the fusiform rust pathogen reveals effectors for host alternation and coevolution with pine.</title>
        <authorList>
            <consortium name="DOE Joint Genome Institute"/>
            <person name="Smith K."/>
            <person name="Pendleton A."/>
            <person name="Kubisiak T."/>
            <person name="Anderson C."/>
            <person name="Salamov A."/>
            <person name="Aerts A."/>
            <person name="Riley R."/>
            <person name="Clum A."/>
            <person name="Lindquist E."/>
            <person name="Ence D."/>
            <person name="Campbell M."/>
            <person name="Kronenberg Z."/>
            <person name="Feau N."/>
            <person name="Dhillon B."/>
            <person name="Hamelin R."/>
            <person name="Burleigh J."/>
            <person name="Smith J."/>
            <person name="Yandell M."/>
            <person name="Nelson C."/>
            <person name="Grigoriev I."/>
            <person name="Davis J."/>
        </authorList>
    </citation>
    <scope>NUCLEOTIDE SEQUENCE</scope>
    <source>
        <strain evidence="1">G11</strain>
    </source>
</reference>
<dbReference type="Proteomes" id="UP000886653">
    <property type="component" value="Unassembled WGS sequence"/>
</dbReference>
<proteinExistence type="predicted"/>
<gene>
    <name evidence="1" type="ORF">CROQUDRAFT_51478</name>
</gene>
<evidence type="ECO:0000313" key="1">
    <source>
        <dbReference type="EMBL" id="KAG0141604.1"/>
    </source>
</evidence>
<sequence length="52" mass="6285">KSSLCYLTGRIQYRKENHIGRPYYRYHWTCKQLKSKLALELGLPENSLHFPF</sequence>